<dbReference type="AlphaFoldDB" id="A0A1E3W8R5"/>
<comment type="similarity">
    <text evidence="1">Belongs to the Omp25/RopB family.</text>
</comment>
<dbReference type="EMBL" id="LPWD01000389">
    <property type="protein sequence ID" value="ODS02166.1"/>
    <property type="molecule type" value="Genomic_DNA"/>
</dbReference>
<dbReference type="PANTHER" id="PTHR34001">
    <property type="entry name" value="BLL7405 PROTEIN"/>
    <property type="match status" value="1"/>
</dbReference>
<organism evidence="3 4">
    <name type="scientific">Methyloceanibacter marginalis</name>
    <dbReference type="NCBI Taxonomy" id="1774971"/>
    <lineage>
        <taxon>Bacteria</taxon>
        <taxon>Pseudomonadati</taxon>
        <taxon>Pseudomonadota</taxon>
        <taxon>Alphaproteobacteria</taxon>
        <taxon>Hyphomicrobiales</taxon>
        <taxon>Hyphomicrobiaceae</taxon>
        <taxon>Methyloceanibacter</taxon>
    </lineage>
</organism>
<dbReference type="Gene3D" id="2.40.160.20">
    <property type="match status" value="1"/>
</dbReference>
<proteinExistence type="inferred from homology"/>
<evidence type="ECO:0000313" key="3">
    <source>
        <dbReference type="EMBL" id="ODS02166.1"/>
    </source>
</evidence>
<protein>
    <submittedName>
        <fullName evidence="3">Uncharacterized protein</fullName>
    </submittedName>
</protein>
<evidence type="ECO:0000256" key="1">
    <source>
        <dbReference type="ARBA" id="ARBA00038306"/>
    </source>
</evidence>
<dbReference type="SUPFAM" id="SSF56925">
    <property type="entry name" value="OMPA-like"/>
    <property type="match status" value="1"/>
</dbReference>
<sequence>MYQAVVVAAVLTASATASRPAASADLYGDYNAPPAYGMEPVPPQDIFEGWWLGGTIGGASVNYDMSPGSSVSSSGVLGGIVGGYSWQHGPFVVGVEGDFLASDISGSRSFNGGLNKVSPGFDTLADLRLRAGYTILPNLLLFGTFGGAWADADLPISGPGGAFRETTFFGWSAGAAPSLP</sequence>
<accession>A0A1E3W8R5</accession>
<dbReference type="InterPro" id="IPR011250">
    <property type="entry name" value="OMP/PagP_B-barrel"/>
</dbReference>
<feature type="signal peptide" evidence="2">
    <location>
        <begin position="1"/>
        <end position="23"/>
    </location>
</feature>
<gene>
    <name evidence="3" type="ORF">AUC71_16775</name>
</gene>
<feature type="non-terminal residue" evidence="3">
    <location>
        <position position="180"/>
    </location>
</feature>
<keyword evidence="4" id="KW-1185">Reference proteome</keyword>
<feature type="chain" id="PRO_5009139091" evidence="2">
    <location>
        <begin position="24"/>
        <end position="180"/>
    </location>
</feature>
<name>A0A1E3W8R5_9HYPH</name>
<dbReference type="InterPro" id="IPR051692">
    <property type="entry name" value="OMP-like"/>
</dbReference>
<keyword evidence="2" id="KW-0732">Signal</keyword>
<reference evidence="3 4" key="1">
    <citation type="journal article" date="2016" name="Environ. Microbiol.">
        <title>New Methyloceanibacter diversity from North Sea sediments includes methanotroph containing solely the soluble methane monooxygenase.</title>
        <authorList>
            <person name="Vekeman B."/>
            <person name="Kerckhof F.M."/>
            <person name="Cremers G."/>
            <person name="de Vos P."/>
            <person name="Vandamme P."/>
            <person name="Boon N."/>
            <person name="Op den Camp H.J."/>
            <person name="Heylen K."/>
        </authorList>
    </citation>
    <scope>NUCLEOTIDE SEQUENCE [LARGE SCALE GENOMIC DNA]</scope>
    <source>
        <strain evidence="3 4">R-67177</strain>
    </source>
</reference>
<evidence type="ECO:0000313" key="4">
    <source>
        <dbReference type="Proteomes" id="UP000095042"/>
    </source>
</evidence>
<evidence type="ECO:0000256" key="2">
    <source>
        <dbReference type="SAM" id="SignalP"/>
    </source>
</evidence>
<dbReference type="Proteomes" id="UP000095042">
    <property type="component" value="Unassembled WGS sequence"/>
</dbReference>
<dbReference type="PANTHER" id="PTHR34001:SF3">
    <property type="entry name" value="BLL7405 PROTEIN"/>
    <property type="match status" value="1"/>
</dbReference>
<comment type="caution">
    <text evidence="3">The sequence shown here is derived from an EMBL/GenBank/DDBJ whole genome shotgun (WGS) entry which is preliminary data.</text>
</comment>